<name>A0AA86TBM0_9FABA</name>
<organism evidence="1 2">
    <name type="scientific">Sphenostylis stenocarpa</name>
    <dbReference type="NCBI Taxonomy" id="92480"/>
    <lineage>
        <taxon>Eukaryota</taxon>
        <taxon>Viridiplantae</taxon>
        <taxon>Streptophyta</taxon>
        <taxon>Embryophyta</taxon>
        <taxon>Tracheophyta</taxon>
        <taxon>Spermatophyta</taxon>
        <taxon>Magnoliopsida</taxon>
        <taxon>eudicotyledons</taxon>
        <taxon>Gunneridae</taxon>
        <taxon>Pentapetalae</taxon>
        <taxon>rosids</taxon>
        <taxon>fabids</taxon>
        <taxon>Fabales</taxon>
        <taxon>Fabaceae</taxon>
        <taxon>Papilionoideae</taxon>
        <taxon>50 kb inversion clade</taxon>
        <taxon>NPAAA clade</taxon>
        <taxon>indigoferoid/millettioid clade</taxon>
        <taxon>Phaseoleae</taxon>
        <taxon>Sphenostylis</taxon>
    </lineage>
</organism>
<sequence>MFGSKLKASKLDQHDKTWIGAELKSSFPLHDVRLSSRNIMGRETQLGSARTRINVCMRLDESMKKQVQSTNASNTRVQ</sequence>
<dbReference type="Proteomes" id="UP001189624">
    <property type="component" value="Chromosome 9"/>
</dbReference>
<accession>A0AA86TBM0</accession>
<dbReference type="EMBL" id="OY731406">
    <property type="protein sequence ID" value="CAJ1975845.1"/>
    <property type="molecule type" value="Genomic_DNA"/>
</dbReference>
<keyword evidence="2" id="KW-1185">Reference proteome</keyword>
<dbReference type="Gramene" id="rna-AYBTSS11_LOCUS27971">
    <property type="protein sequence ID" value="CAJ1975845.1"/>
    <property type="gene ID" value="gene-AYBTSS11_LOCUS27971"/>
</dbReference>
<dbReference type="AlphaFoldDB" id="A0AA86TBM0"/>
<protein>
    <submittedName>
        <fullName evidence="1">Uncharacterized protein</fullName>
    </submittedName>
</protein>
<reference evidence="1" key="1">
    <citation type="submission" date="2023-10" db="EMBL/GenBank/DDBJ databases">
        <authorList>
            <person name="Domelevo Entfellner J.-B."/>
        </authorList>
    </citation>
    <scope>NUCLEOTIDE SEQUENCE</scope>
</reference>
<proteinExistence type="predicted"/>
<evidence type="ECO:0000313" key="2">
    <source>
        <dbReference type="Proteomes" id="UP001189624"/>
    </source>
</evidence>
<evidence type="ECO:0000313" key="1">
    <source>
        <dbReference type="EMBL" id="CAJ1975845.1"/>
    </source>
</evidence>
<gene>
    <name evidence="1" type="ORF">AYBTSS11_LOCUS27971</name>
</gene>